<keyword evidence="3" id="KW-1185">Reference proteome</keyword>
<protein>
    <submittedName>
        <fullName evidence="2">Agmatine deiminase family protein</fullName>
    </submittedName>
</protein>
<proteinExistence type="predicted"/>
<dbReference type="RefSeq" id="WP_265895790.1">
    <property type="nucleotide sequence ID" value="NZ_JAPIVE010000001.1"/>
</dbReference>
<dbReference type="Proteomes" id="UP001165678">
    <property type="component" value="Unassembled WGS sequence"/>
</dbReference>
<organism evidence="2 3">
    <name type="scientific">Larsenimonas rhizosphaerae</name>
    <dbReference type="NCBI Taxonomy" id="2944682"/>
    <lineage>
        <taxon>Bacteria</taxon>
        <taxon>Pseudomonadati</taxon>
        <taxon>Pseudomonadota</taxon>
        <taxon>Gammaproteobacteria</taxon>
        <taxon>Oceanospirillales</taxon>
        <taxon>Halomonadaceae</taxon>
        <taxon>Larsenimonas</taxon>
    </lineage>
</organism>
<dbReference type="Gene3D" id="3.75.10.10">
    <property type="entry name" value="L-arginine/glycine Amidinotransferase, Chain A"/>
    <property type="match status" value="1"/>
</dbReference>
<accession>A0AA42CTJ4</accession>
<sequence>MTYSLPAEWYPQDAIQLTWPASTSDWGPLCDRLEAMLEALVLSVTRYQQVLITVENDATGQALASRFESIGVPSYQYHLVTASADDTWTRDHGPITRLNDGHPELLDYRFTGWGGKFEAQQDNALSLALQEQGVWQAPLINQQAHILEGGAIESNGAGTLLTTTACLLNANRTPGATREQWEAHARDQWGITQVLWLTQGDLEGDDTDSHIDTLARFCNETTIAYVRCDNPQDSHYPAFQAMEQELMALRQPNGDPWQLVALPWPRAVHDQEDGHRLPATYANFLITNEEVLVPVYADPADLEALNTLASVFPERRIIPLDCRTVIRQHGSLHCLTMQLPRGTLAPAEANAKTQELS</sequence>
<dbReference type="Pfam" id="PF04371">
    <property type="entry name" value="PAD_porph"/>
    <property type="match status" value="1"/>
</dbReference>
<dbReference type="EMBL" id="JAPIVE010000001">
    <property type="protein sequence ID" value="MCX2523687.1"/>
    <property type="molecule type" value="Genomic_DNA"/>
</dbReference>
<gene>
    <name evidence="2" type="ORF">OQ287_05500</name>
</gene>
<comment type="caution">
    <text evidence="2">The sequence shown here is derived from an EMBL/GenBank/DDBJ whole genome shotgun (WGS) entry which is preliminary data.</text>
</comment>
<dbReference type="InterPro" id="IPR007466">
    <property type="entry name" value="Peptidyl-Arg-deiminase_porph"/>
</dbReference>
<keyword evidence="1" id="KW-0378">Hydrolase</keyword>
<evidence type="ECO:0000256" key="1">
    <source>
        <dbReference type="ARBA" id="ARBA00022801"/>
    </source>
</evidence>
<evidence type="ECO:0000313" key="3">
    <source>
        <dbReference type="Proteomes" id="UP001165678"/>
    </source>
</evidence>
<reference evidence="2" key="1">
    <citation type="submission" date="2022-11" db="EMBL/GenBank/DDBJ databases">
        <title>Larsenimonas rhizosphaerae sp. nov., isolated from a tidal mudflat.</title>
        <authorList>
            <person name="Lee S.D."/>
            <person name="Kim I.S."/>
        </authorList>
    </citation>
    <scope>NUCLEOTIDE SEQUENCE</scope>
    <source>
        <strain evidence="2">GH2-1</strain>
    </source>
</reference>
<evidence type="ECO:0000313" key="2">
    <source>
        <dbReference type="EMBL" id="MCX2523687.1"/>
    </source>
</evidence>
<dbReference type="PANTHER" id="PTHR31377">
    <property type="entry name" value="AGMATINE DEIMINASE-RELATED"/>
    <property type="match status" value="1"/>
</dbReference>
<dbReference type="GO" id="GO:0009446">
    <property type="term" value="P:putrescine biosynthetic process"/>
    <property type="evidence" value="ECO:0007669"/>
    <property type="project" value="InterPro"/>
</dbReference>
<dbReference type="GO" id="GO:0047632">
    <property type="term" value="F:agmatine deiminase activity"/>
    <property type="evidence" value="ECO:0007669"/>
    <property type="project" value="TreeGrafter"/>
</dbReference>
<dbReference type="AlphaFoldDB" id="A0AA42CTJ4"/>
<name>A0AA42CTJ4_9GAMM</name>
<dbReference type="GO" id="GO:0004668">
    <property type="term" value="F:protein-arginine deiminase activity"/>
    <property type="evidence" value="ECO:0007669"/>
    <property type="project" value="InterPro"/>
</dbReference>
<dbReference type="SUPFAM" id="SSF55909">
    <property type="entry name" value="Pentein"/>
    <property type="match status" value="1"/>
</dbReference>
<dbReference type="PANTHER" id="PTHR31377:SF0">
    <property type="entry name" value="AGMATINE DEIMINASE-RELATED"/>
    <property type="match status" value="1"/>
</dbReference>